<organism evidence="2 3">
    <name type="scientific">Caerostris extrusa</name>
    <name type="common">Bark spider</name>
    <name type="synonym">Caerostris bankana</name>
    <dbReference type="NCBI Taxonomy" id="172846"/>
    <lineage>
        <taxon>Eukaryota</taxon>
        <taxon>Metazoa</taxon>
        <taxon>Ecdysozoa</taxon>
        <taxon>Arthropoda</taxon>
        <taxon>Chelicerata</taxon>
        <taxon>Arachnida</taxon>
        <taxon>Araneae</taxon>
        <taxon>Araneomorphae</taxon>
        <taxon>Entelegynae</taxon>
        <taxon>Araneoidea</taxon>
        <taxon>Araneidae</taxon>
        <taxon>Caerostris</taxon>
    </lineage>
</organism>
<gene>
    <name evidence="2" type="ORF">CEXT_714671</name>
</gene>
<keyword evidence="1" id="KW-0812">Transmembrane</keyword>
<reference evidence="2 3" key="1">
    <citation type="submission" date="2021-06" db="EMBL/GenBank/DDBJ databases">
        <title>Caerostris extrusa draft genome.</title>
        <authorList>
            <person name="Kono N."/>
            <person name="Arakawa K."/>
        </authorList>
    </citation>
    <scope>NUCLEOTIDE SEQUENCE [LARGE SCALE GENOMIC DNA]</scope>
</reference>
<keyword evidence="1" id="KW-1133">Transmembrane helix</keyword>
<evidence type="ECO:0000313" key="3">
    <source>
        <dbReference type="Proteomes" id="UP001054945"/>
    </source>
</evidence>
<evidence type="ECO:0000256" key="1">
    <source>
        <dbReference type="SAM" id="Phobius"/>
    </source>
</evidence>
<dbReference type="AlphaFoldDB" id="A0AAV4PKF9"/>
<evidence type="ECO:0000313" key="2">
    <source>
        <dbReference type="EMBL" id="GIX97554.1"/>
    </source>
</evidence>
<accession>A0AAV4PKF9</accession>
<name>A0AAV4PKF9_CAEEX</name>
<dbReference type="EMBL" id="BPLR01004793">
    <property type="protein sequence ID" value="GIX97554.1"/>
    <property type="molecule type" value="Genomic_DNA"/>
</dbReference>
<keyword evidence="1" id="KW-0472">Membrane</keyword>
<sequence length="294" mass="33079">MSLCNIPSARYCSFPFLIRLLTLFVAFLIIETLSLPPFPIKHRGGRIESSFLSVAKRGCGKKERGGGRVFSETRQDSNVYPRQGHGLFSRGGGVSRGRFLRECFTWLKRRDQGSSGLYPLSWWVFRILLACISHPSLLSTTSRGRRAPCVSFKTNIMDYRINTALELVNSSPVDSQTWFISVGILASDRACTDILPPGTSKMWRVTHGHSSYGGGVYDFTREQIRECIAHLAMTRLTQFTVISCQASVDLGSTNPEVVRRFTDRCLQEVRRDFMAVGRQLKSYAFDRNGAVETL</sequence>
<protein>
    <submittedName>
        <fullName evidence="2">Uncharacterized protein</fullName>
    </submittedName>
</protein>
<dbReference type="Proteomes" id="UP001054945">
    <property type="component" value="Unassembled WGS sequence"/>
</dbReference>
<keyword evidence="3" id="KW-1185">Reference proteome</keyword>
<comment type="caution">
    <text evidence="2">The sequence shown here is derived from an EMBL/GenBank/DDBJ whole genome shotgun (WGS) entry which is preliminary data.</text>
</comment>
<proteinExistence type="predicted"/>
<feature type="transmembrane region" description="Helical" evidence="1">
    <location>
        <begin position="12"/>
        <end position="30"/>
    </location>
</feature>